<evidence type="ECO:0000313" key="1">
    <source>
        <dbReference type="EMBL" id="KKU63851.1"/>
    </source>
</evidence>
<dbReference type="Proteomes" id="UP000034364">
    <property type="component" value="Unassembled WGS sequence"/>
</dbReference>
<accession>A0A0G1S384</accession>
<dbReference type="AlphaFoldDB" id="A0A0G1S384"/>
<proteinExistence type="predicted"/>
<organism evidence="1 2">
    <name type="scientific">Candidatus Amesbacteria bacterium GW2011_GWA1_47_16</name>
    <dbReference type="NCBI Taxonomy" id="1618353"/>
    <lineage>
        <taxon>Bacteria</taxon>
        <taxon>Candidatus Amesiibacteriota</taxon>
    </lineage>
</organism>
<evidence type="ECO:0008006" key="3">
    <source>
        <dbReference type="Google" id="ProtNLM"/>
    </source>
</evidence>
<name>A0A0G1S384_9BACT</name>
<gene>
    <name evidence="1" type="ORF">UX87_C0016G0012</name>
</gene>
<comment type="caution">
    <text evidence="1">The sequence shown here is derived from an EMBL/GenBank/DDBJ whole genome shotgun (WGS) entry which is preliminary data.</text>
</comment>
<evidence type="ECO:0000313" key="2">
    <source>
        <dbReference type="Proteomes" id="UP000034364"/>
    </source>
</evidence>
<dbReference type="EMBL" id="LCNV01000016">
    <property type="protein sequence ID" value="KKU63851.1"/>
    <property type="molecule type" value="Genomic_DNA"/>
</dbReference>
<reference evidence="1 2" key="1">
    <citation type="journal article" date="2015" name="Nature">
        <title>rRNA introns, odd ribosomes, and small enigmatic genomes across a large radiation of phyla.</title>
        <authorList>
            <person name="Brown C.T."/>
            <person name="Hug L.A."/>
            <person name="Thomas B.C."/>
            <person name="Sharon I."/>
            <person name="Castelle C.J."/>
            <person name="Singh A."/>
            <person name="Wilkins M.J."/>
            <person name="Williams K.H."/>
            <person name="Banfield J.F."/>
        </authorList>
    </citation>
    <scope>NUCLEOTIDE SEQUENCE [LARGE SCALE GENOMIC DNA]</scope>
</reference>
<sequence>MSEYPRSAALDVLRRIRFQVQNKDEYGSETQKDVVRIVESFVPAYLGIGGNFDGVMQEMSCKYTGPELSKWKETFEDNVGETIDMILGTEDPVETLVQERNKRWGNQGVNEAGMILSPLSSGILVVATIASELRRRGVDLPPVFPAVTGAKGEAWLPSVQAPRSVIILDDFVQGRNTQIAVEAEVARKWPGTKIIR</sequence>
<protein>
    <recommendedName>
        <fullName evidence="3">Phosphoribosyltransferase domain-containing protein</fullName>
    </recommendedName>
</protein>